<dbReference type="InterPro" id="IPR036249">
    <property type="entry name" value="Thioredoxin-like_sf"/>
</dbReference>
<dbReference type="PANTHER" id="PTHR42852:SF13">
    <property type="entry name" value="PROTEIN DIPZ"/>
    <property type="match status" value="1"/>
</dbReference>
<dbReference type="InterPro" id="IPR050553">
    <property type="entry name" value="Thioredoxin_ResA/DsbE_sf"/>
</dbReference>
<dbReference type="SUPFAM" id="SSF52833">
    <property type="entry name" value="Thioredoxin-like"/>
    <property type="match status" value="1"/>
</dbReference>
<accession>A0A2A2F5L5</accession>
<dbReference type="RefSeq" id="WP_095618035.1">
    <property type="nucleotide sequence ID" value="NZ_NSKD01000005.1"/>
</dbReference>
<dbReference type="PROSITE" id="PS51257">
    <property type="entry name" value="PROKAR_LIPOPROTEIN"/>
    <property type="match status" value="1"/>
</dbReference>
<dbReference type="InterPro" id="IPR000866">
    <property type="entry name" value="AhpC/TSA"/>
</dbReference>
<sequence length="149" mass="16435">MRATVVVLMLALAGCDGMPDGLGGSADFAAAKGDVVRTSELEGQWVFVNYWAEWCKPCYEEIPELNALDQRGGVRVLGVNFDQVEGQPLRTLMEDMGIEFTVVTDDPQAHYGWEHPVSLPATFVINPEGDVVEARFGEQTEEELVEVME</sequence>
<evidence type="ECO:0000313" key="2">
    <source>
        <dbReference type="EMBL" id="PAU79967.1"/>
    </source>
</evidence>
<dbReference type="PROSITE" id="PS51352">
    <property type="entry name" value="THIOREDOXIN_2"/>
    <property type="match status" value="1"/>
</dbReference>
<comment type="caution">
    <text evidence="2">The sequence shown here is derived from an EMBL/GenBank/DDBJ whole genome shotgun (WGS) entry which is preliminary data.</text>
</comment>
<dbReference type="GO" id="GO:0016491">
    <property type="term" value="F:oxidoreductase activity"/>
    <property type="evidence" value="ECO:0007669"/>
    <property type="project" value="InterPro"/>
</dbReference>
<dbReference type="CDD" id="cd02966">
    <property type="entry name" value="TlpA_like_family"/>
    <property type="match status" value="1"/>
</dbReference>
<dbReference type="EMBL" id="NSKD01000005">
    <property type="protein sequence ID" value="PAU79967.1"/>
    <property type="molecule type" value="Genomic_DNA"/>
</dbReference>
<protein>
    <submittedName>
        <fullName evidence="2">Redoxin</fullName>
    </submittedName>
</protein>
<gene>
    <name evidence="2" type="ORF">CK501_11685</name>
</gene>
<organism evidence="2 3">
    <name type="scientific">Halovibrio salipaludis</name>
    <dbReference type="NCBI Taxonomy" id="2032626"/>
    <lineage>
        <taxon>Bacteria</taxon>
        <taxon>Pseudomonadati</taxon>
        <taxon>Pseudomonadota</taxon>
        <taxon>Gammaproteobacteria</taxon>
        <taxon>Oceanospirillales</taxon>
        <taxon>Halomonadaceae</taxon>
        <taxon>Halovibrio</taxon>
    </lineage>
</organism>
<dbReference type="PANTHER" id="PTHR42852">
    <property type="entry name" value="THIOL:DISULFIDE INTERCHANGE PROTEIN DSBE"/>
    <property type="match status" value="1"/>
</dbReference>
<keyword evidence="3" id="KW-1185">Reference proteome</keyword>
<dbReference type="Proteomes" id="UP000218896">
    <property type="component" value="Unassembled WGS sequence"/>
</dbReference>
<dbReference type="InterPro" id="IPR013766">
    <property type="entry name" value="Thioredoxin_domain"/>
</dbReference>
<evidence type="ECO:0000313" key="3">
    <source>
        <dbReference type="Proteomes" id="UP000218896"/>
    </source>
</evidence>
<evidence type="ECO:0000259" key="1">
    <source>
        <dbReference type="PROSITE" id="PS51352"/>
    </source>
</evidence>
<feature type="domain" description="Thioredoxin" evidence="1">
    <location>
        <begin position="1"/>
        <end position="149"/>
    </location>
</feature>
<dbReference type="Gene3D" id="3.40.30.10">
    <property type="entry name" value="Glutaredoxin"/>
    <property type="match status" value="1"/>
</dbReference>
<dbReference type="AlphaFoldDB" id="A0A2A2F5L5"/>
<reference evidence="2 3" key="1">
    <citation type="submission" date="2017-08" db="EMBL/GenBank/DDBJ databases">
        <title>Halovibrio sewagensis sp. nov., isolated from wastewater of high salinity.</title>
        <authorList>
            <person name="Dong X."/>
            <person name="Zhang G."/>
        </authorList>
    </citation>
    <scope>NUCLEOTIDE SEQUENCE [LARGE SCALE GENOMIC DNA]</scope>
    <source>
        <strain evidence="2 3">YL5-2</strain>
    </source>
</reference>
<name>A0A2A2F5L5_9GAMM</name>
<dbReference type="GO" id="GO:0016209">
    <property type="term" value="F:antioxidant activity"/>
    <property type="evidence" value="ECO:0007669"/>
    <property type="project" value="InterPro"/>
</dbReference>
<dbReference type="OrthoDB" id="9799347at2"/>
<dbReference type="Pfam" id="PF00578">
    <property type="entry name" value="AhpC-TSA"/>
    <property type="match status" value="1"/>
</dbReference>
<proteinExistence type="predicted"/>